<feature type="region of interest" description="Disordered" evidence="1">
    <location>
        <begin position="820"/>
        <end position="880"/>
    </location>
</feature>
<feature type="compositionally biased region" description="Polar residues" evidence="1">
    <location>
        <begin position="835"/>
        <end position="848"/>
    </location>
</feature>
<proteinExistence type="predicted"/>
<protein>
    <submittedName>
        <fullName evidence="2">Uncharacterized protein</fullName>
    </submittedName>
</protein>
<evidence type="ECO:0000313" key="2">
    <source>
        <dbReference type="EMBL" id="KWX11622.1"/>
    </source>
</evidence>
<dbReference type="Proteomes" id="UP000070089">
    <property type="component" value="Unassembled WGS sequence"/>
</dbReference>
<dbReference type="EMBL" id="JXTI01000169">
    <property type="protein sequence ID" value="KWX11622.1"/>
    <property type="molecule type" value="Genomic_DNA"/>
</dbReference>
<name>A0A132NPD1_GIAIN</name>
<comment type="caution">
    <text evidence="2">The sequence shown here is derived from an EMBL/GenBank/DDBJ whole genome shotgun (WGS) entry which is preliminary data.</text>
</comment>
<gene>
    <name evidence="2" type="ORF">QR46_4417</name>
</gene>
<feature type="compositionally biased region" description="Basic residues" evidence="1">
    <location>
        <begin position="856"/>
        <end position="868"/>
    </location>
</feature>
<reference evidence="2 3" key="1">
    <citation type="journal article" date="2015" name="Mol. Biochem. Parasitol.">
        <title>Identification of polymorphic genes for use in assemblage B genotyping assays through comparative genomics of multiple assemblage B Giardia duodenalis isolates.</title>
        <authorList>
            <person name="Wielinga C."/>
            <person name="Thompson R.C."/>
            <person name="Monis P."/>
            <person name="Ryan U."/>
        </authorList>
    </citation>
    <scope>NUCLEOTIDE SEQUENCE [LARGE SCALE GENOMIC DNA]</scope>
    <source>
        <strain evidence="2 3">BAH15c1</strain>
    </source>
</reference>
<organism evidence="2 3">
    <name type="scientific">Giardia duodenalis assemblage B</name>
    <dbReference type="NCBI Taxonomy" id="1394984"/>
    <lineage>
        <taxon>Eukaryota</taxon>
        <taxon>Metamonada</taxon>
        <taxon>Diplomonadida</taxon>
        <taxon>Hexamitidae</taxon>
        <taxon>Giardiinae</taxon>
        <taxon>Giardia</taxon>
    </lineage>
</organism>
<sequence length="2044" mass="230847">MALSDFTPLTLSKQVAGRMSYVYGGDLRARCIEHTLYQNCIRICEMALNLRKDFQRERQSDPPQPDFYVAAINNIEPISYYYMLPCNIPPCLPISSIKKRFLFRTLFDIHHFPGLYHVTELLETGVFDDYSEDEHGELNKNFGRSIPKDSKNTTQRAKKRLSTHVLHEIADIRLKGVGNMPSSGASRYTGQTDRLAQVRAKDHLMKQLNTIAVTTAMIGDADNVESSSKDNSCNVKAPTAAKGSAEDSPLLTIDHKQESIRLLENMLPCSIFDAVMQFIRRKDFKPPLTRQKWDDYSKDFLKKRSWGEMQAISYEQTFLICNILGVDAIPDFPDLSILATLICEELIEMGVEIIPEYEPIFHGIVQTKLQSILQSNSARVINILDEFTSEDLKSLIIVTKGHRNITEELSTSETKLLFRRWRRLTVTDYIVRSSEPTPESTLYSLAEARSLGLARRKEKDVAENIMLTTMRYFIEGTLPDCHQLIKDAICDFSDAAAASNCFVADIIEHLAKKAGGAEDRSHINLSELSLPSLDSLTKEYHFSTRANAQSNECLSEETKIAVSEMLTMLGKKAWMHRICNMYALVTKLAPFLHRTETSGIRVVPLSLTSYFIDYLGARASYLVSTEDVVKKDPLCYFTDGWTKYTQQSCNDLWYCPFPIDDRIVSHYTQLFHTIVMFAVALTITEPRVAPKELVYELGYVALFGLERSSVTAHVITGCKYLYATAVNCLNHTAGNIISDYFQLPNMTFVSGYLARRCLLYMQYYSSVKKDKTSSKSDNPLSESKYDENITKLEAQAAVTRSHSVQAYSTDQTQVNRLTFANEKEASLRNRPALRGTTTSDAPGSSRSFTAVVRGSKYGKKTKMTHHKPPLPSRPLQRDFSNRSLSTHKSNRQFTTSSEQDLEPILSCTDITRSEQNSHSGGKLSSNPGTQSYEDEEHLLIAGYAPDLALYSEIYEDFSMTDFQTRSLFSSKPVSARLCLQMLLMSSCLNGSLSVVDLLAESTINRRIENEIRALRVLTGVCISQSRLLYDNITSYGFQYISDLVKPPGARLYLRECKSENHIIDAEIRLIKLLLACRIPYAYSPSVVMAAGQLVFMDISGTRLLNSIATMNEKIVQLSTTERSVAVQPPCFLRGELPYSTSGGGIMVTAGLVEKKKILEMCMEDETFYIKSLLLNKTDMPSQTIPRALFPSWPTMNLYLPSHNLPSVSLAHTKIQEQILRDRECYGSNVKMNEAIFSLFTDPAFLNKHIDAENAELYCRIRRLLSSVCSIGDIVSLDWRLTSLLYSLSFSGEEFLSGPSQVADLTFRLDPDSQVITLSIRVGLFMQLQVEAEAISNCITIGMLIAVLQSSLDNTGGSRDITIYFNPLLVDHILNAIMSKPFSKDRKLTQRDVINMIGLTDPNNLQVAALLPSHNNNSYKAKLSSNIGHGVLTRQAEDIAELFLLQCPEHYGHNGANCVADFISLTTQAQNGIAAIHESATLSNLTESIMPTLFYTMLFPARRFLHDYFDSCAMNYMMAEEKLVIFEDGFVDALRTGYVTGVNPHRSGSAIRIHTNVDDDHFRWHSSLLHIGLIRLRKYLLDQLFRKEYQLNYAMVLKSHAMIEQTSRYTCLIIKNSITTSFLPEQLKEFIRVVINDISIYGKILCELASFNPLTSSTIISRAYAEFSGVYYMRGTHLVNVLEKIFLLCDCMLHESNLREKMLHIVRIGCEDRRDNVDKPEENAKGLTSHVAPSRRDLVQLPKVILRYLYRCMQKKVERTLFPSKHPIRNYFELGQETEATPLMPIVLGGLPPFEVLELTENMIFSSEKSLIISSNKIILADVLNRAIILRTSVDIFGQYNVGTIYRRFIKLYRLWKQYATYQTIEFEANSVTSSRLGGLGSSVTPIKGLLSLAEVLKAYDTANEASYQEKFKCNLESLLHEAASTSESGVIAPQFLETSVSDNIFDNAFLESIKEQLNNSLMTKLHSLVITEDDSNCRSRAHQLEMLSRRYWIQQTTTASTGIPLDTFLHFIARNSALAHYNNKNLGMTSLIYKVIEDVLDYDV</sequence>
<dbReference type="OrthoDB" id="10251833at2759"/>
<dbReference type="VEuPathDB" id="GiardiaDB:QR46_4417"/>
<accession>A0A132NPD1</accession>
<evidence type="ECO:0000256" key="1">
    <source>
        <dbReference type="SAM" id="MobiDB-lite"/>
    </source>
</evidence>
<evidence type="ECO:0000313" key="3">
    <source>
        <dbReference type="Proteomes" id="UP000070089"/>
    </source>
</evidence>